<gene>
    <name evidence="1" type="ORF">MALV_08020</name>
</gene>
<dbReference type="KEGG" id="malv:MALV_08020"/>
<evidence type="ECO:0000313" key="1">
    <source>
        <dbReference type="EMBL" id="BBX25677.1"/>
    </source>
</evidence>
<keyword evidence="2" id="KW-1185">Reference proteome</keyword>
<dbReference type="AlphaFoldDB" id="A0A6N4UPV8"/>
<proteinExistence type="predicted"/>
<reference evidence="1 2" key="1">
    <citation type="journal article" date="2019" name="Emerg. Microbes Infect.">
        <title>Comprehensive subspecies identification of 175 nontuberculous mycobacteria species based on 7547 genomic profiles.</title>
        <authorList>
            <person name="Matsumoto Y."/>
            <person name="Kinjo T."/>
            <person name="Motooka D."/>
            <person name="Nabeya D."/>
            <person name="Jung N."/>
            <person name="Uechi K."/>
            <person name="Horii T."/>
            <person name="Iida T."/>
            <person name="Fujita J."/>
            <person name="Nakamura S."/>
        </authorList>
    </citation>
    <scope>NUCLEOTIDE SEQUENCE [LARGE SCALE GENOMIC DNA]</scope>
    <source>
        <strain evidence="1 2">JCM 12272</strain>
    </source>
</reference>
<sequence>MWLLGKGTDVVVQLLGGDPHVRREELTGGASITLTSGRGWFCPLVQLVR</sequence>
<name>A0A6N4UPV8_9MYCO</name>
<organism evidence="1 2">
    <name type="scientific">Mycolicibacterium alvei</name>
    <dbReference type="NCBI Taxonomy" id="67081"/>
    <lineage>
        <taxon>Bacteria</taxon>
        <taxon>Bacillati</taxon>
        <taxon>Actinomycetota</taxon>
        <taxon>Actinomycetes</taxon>
        <taxon>Mycobacteriales</taxon>
        <taxon>Mycobacteriaceae</taxon>
        <taxon>Mycolicibacterium</taxon>
    </lineage>
</organism>
<evidence type="ECO:0000313" key="2">
    <source>
        <dbReference type="Proteomes" id="UP000466906"/>
    </source>
</evidence>
<protein>
    <submittedName>
        <fullName evidence="1">Uncharacterized protein</fullName>
    </submittedName>
</protein>
<dbReference type="Proteomes" id="UP000466906">
    <property type="component" value="Chromosome"/>
</dbReference>
<dbReference type="EMBL" id="AP022565">
    <property type="protein sequence ID" value="BBX25677.1"/>
    <property type="molecule type" value="Genomic_DNA"/>
</dbReference>
<accession>A0A6N4UPV8</accession>